<proteinExistence type="predicted"/>
<dbReference type="STRING" id="945553.A0A0D2KTQ2"/>
<dbReference type="AlphaFoldDB" id="A0A0D2KTQ2"/>
<gene>
    <name evidence="2" type="ORF">HYPSUDRAFT_205741</name>
</gene>
<accession>A0A0D2KTQ2</accession>
<reference evidence="3" key="1">
    <citation type="submission" date="2014-04" db="EMBL/GenBank/DDBJ databases">
        <title>Evolutionary Origins and Diversification of the Mycorrhizal Mutualists.</title>
        <authorList>
            <consortium name="DOE Joint Genome Institute"/>
            <consortium name="Mycorrhizal Genomics Consortium"/>
            <person name="Kohler A."/>
            <person name="Kuo A."/>
            <person name="Nagy L.G."/>
            <person name="Floudas D."/>
            <person name="Copeland A."/>
            <person name="Barry K.W."/>
            <person name="Cichocki N."/>
            <person name="Veneault-Fourrey C."/>
            <person name="LaButti K."/>
            <person name="Lindquist E.A."/>
            <person name="Lipzen A."/>
            <person name="Lundell T."/>
            <person name="Morin E."/>
            <person name="Murat C."/>
            <person name="Riley R."/>
            <person name="Ohm R."/>
            <person name="Sun H."/>
            <person name="Tunlid A."/>
            <person name="Henrissat B."/>
            <person name="Grigoriev I.V."/>
            <person name="Hibbett D.S."/>
            <person name="Martin F."/>
        </authorList>
    </citation>
    <scope>NUCLEOTIDE SEQUENCE [LARGE SCALE GENOMIC DNA]</scope>
    <source>
        <strain evidence="3">FD-334 SS-4</strain>
    </source>
</reference>
<dbReference type="Proteomes" id="UP000054270">
    <property type="component" value="Unassembled WGS sequence"/>
</dbReference>
<feature type="compositionally biased region" description="Polar residues" evidence="1">
    <location>
        <begin position="158"/>
        <end position="171"/>
    </location>
</feature>
<evidence type="ECO:0000313" key="2">
    <source>
        <dbReference type="EMBL" id="KJA18012.1"/>
    </source>
</evidence>
<protein>
    <submittedName>
        <fullName evidence="2">Uncharacterized protein</fullName>
    </submittedName>
</protein>
<evidence type="ECO:0000313" key="3">
    <source>
        <dbReference type="Proteomes" id="UP000054270"/>
    </source>
</evidence>
<keyword evidence="3" id="KW-1185">Reference proteome</keyword>
<feature type="compositionally biased region" description="Acidic residues" evidence="1">
    <location>
        <begin position="173"/>
        <end position="182"/>
    </location>
</feature>
<feature type="region of interest" description="Disordered" evidence="1">
    <location>
        <begin position="158"/>
        <end position="188"/>
    </location>
</feature>
<dbReference type="EMBL" id="KN817595">
    <property type="protein sequence ID" value="KJA18012.1"/>
    <property type="molecule type" value="Genomic_DNA"/>
</dbReference>
<organism evidence="2 3">
    <name type="scientific">Hypholoma sublateritium (strain FD-334 SS-4)</name>
    <dbReference type="NCBI Taxonomy" id="945553"/>
    <lineage>
        <taxon>Eukaryota</taxon>
        <taxon>Fungi</taxon>
        <taxon>Dikarya</taxon>
        <taxon>Basidiomycota</taxon>
        <taxon>Agaricomycotina</taxon>
        <taxon>Agaricomycetes</taxon>
        <taxon>Agaricomycetidae</taxon>
        <taxon>Agaricales</taxon>
        <taxon>Agaricineae</taxon>
        <taxon>Strophariaceae</taxon>
        <taxon>Hypholoma</taxon>
    </lineage>
</organism>
<sequence length="463" mass="52456">MACAQIKGHLKRLPADQVIRLAALIRCPTNDTPAGRLIISDIIPAVAKLRAQFNIKFTTMFAYTVLLDFKQPLTIMSDNIVASDGFFDSIAFDSFIKPRDWEKWASCRSLLPILPLESGRHFTAIDHTISRNLLLASVWPIAPDTPIQHSASIMSSPTRIGSDYSIPSSPLTELDDNDDEGEDRTAPALVDDSQVQRYIFTINTHFNPSANQVAPISNRNTDQEVFDVTEEVRRLASEFAVTPKDMADLKEKLKWQLQTGRRTSAGKFIRITSQLLQGKPLRINDMNGNMLLIVDPTLPAETRSALIDRMLLVFDEDFKIVKTAEEGFNNMFPSMHYSHYNCFSVQGDDADDTREPVTYQKPGLKRKINTSQFLPRASKEMQTTPKQFQLLHSSYEDMFQWQSSELKDFLPNVYKDLATYVDQLPGNDTNPAYPFAGFVLNLNVSTRLHRDRHDKDICLIVSF</sequence>
<dbReference type="OMA" id="YIFTINT"/>
<evidence type="ECO:0000256" key="1">
    <source>
        <dbReference type="SAM" id="MobiDB-lite"/>
    </source>
</evidence>
<dbReference type="OrthoDB" id="2535938at2759"/>
<name>A0A0D2KTQ2_HYPSF</name>